<feature type="transmembrane region" description="Helical" evidence="2">
    <location>
        <begin position="54"/>
        <end position="74"/>
    </location>
</feature>
<dbReference type="EMBL" id="AP022612">
    <property type="protein sequence ID" value="BBZ34614.1"/>
    <property type="molecule type" value="Genomic_DNA"/>
</dbReference>
<keyword evidence="5" id="KW-1185">Reference proteome</keyword>
<keyword evidence="2" id="KW-0812">Transmembrane</keyword>
<organism evidence="4 5">
    <name type="scientific">Mycolicibacterium confluentis</name>
    <dbReference type="NCBI Taxonomy" id="28047"/>
    <lineage>
        <taxon>Bacteria</taxon>
        <taxon>Bacillati</taxon>
        <taxon>Actinomycetota</taxon>
        <taxon>Actinomycetes</taxon>
        <taxon>Mycobacteriales</taxon>
        <taxon>Mycobacteriaceae</taxon>
        <taxon>Mycolicibacterium</taxon>
    </lineage>
</organism>
<feature type="compositionally biased region" description="Low complexity" evidence="1">
    <location>
        <begin position="81"/>
        <end position="97"/>
    </location>
</feature>
<gene>
    <name evidence="4" type="ORF">MCNF_32190</name>
</gene>
<evidence type="ECO:0000313" key="4">
    <source>
        <dbReference type="EMBL" id="BBZ34614.1"/>
    </source>
</evidence>
<dbReference type="Proteomes" id="UP000466931">
    <property type="component" value="Chromosome"/>
</dbReference>
<reference evidence="4" key="1">
    <citation type="journal article" date="2019" name="Emerg. Microbes Infect.">
        <title>Comprehensive subspecies identification of 175 nontuberculous mycobacteria species based on 7547 genomic profiles.</title>
        <authorList>
            <person name="Matsumoto Y."/>
            <person name="Kinjo T."/>
            <person name="Motooka D."/>
            <person name="Nabeya D."/>
            <person name="Jung N."/>
            <person name="Uechi K."/>
            <person name="Horii T."/>
            <person name="Iida T."/>
            <person name="Fujita J."/>
            <person name="Nakamura S."/>
        </authorList>
    </citation>
    <scope>NUCLEOTIDE SEQUENCE [LARGE SCALE GENOMIC DNA]</scope>
    <source>
        <strain evidence="4">JCM 13671</strain>
    </source>
</reference>
<proteinExistence type="predicted"/>
<protein>
    <recommendedName>
        <fullName evidence="3">DUF2510 domain-containing protein</fullName>
    </recommendedName>
</protein>
<dbReference type="Pfam" id="PF10708">
    <property type="entry name" value="DUF2510"/>
    <property type="match status" value="1"/>
</dbReference>
<evidence type="ECO:0000256" key="1">
    <source>
        <dbReference type="SAM" id="MobiDB-lite"/>
    </source>
</evidence>
<reference evidence="4" key="2">
    <citation type="submission" date="2020-02" db="EMBL/GenBank/DDBJ databases">
        <authorList>
            <person name="Matsumoto Y."/>
            <person name="Motooka D."/>
            <person name="Nakamura S."/>
        </authorList>
    </citation>
    <scope>NUCLEOTIDE SEQUENCE</scope>
    <source>
        <strain evidence="4">JCM 13671</strain>
    </source>
</reference>
<accession>A0A7I7XZV5</accession>
<evidence type="ECO:0000259" key="3">
    <source>
        <dbReference type="Pfam" id="PF10708"/>
    </source>
</evidence>
<keyword evidence="2" id="KW-1133">Transmembrane helix</keyword>
<sequence length="285" mass="29983">MVTGPGWYPDPLGGQGARYWDGSQWDGAIQPSPPTVPHKDAEPPPTTGKSRNTWSVWIPVAAVAIAVGAVVFVLTRPTGEASQAAPPTPSTTTVASPTSPPAEVAAAAVKISMQRKLDSDPDLKELGLTVVEVILVNRSGNEFKGIATVKESDGEEHDVPVNVTSDTDNTLWETPPGAFVFAHEQPAPSPTAAITPPPPSDTLEDFKVCPSGLSGVASDDTSCAFADSVRFSWYSNPGPAVMAYSPVTHQSYMMHCSPATTTLWPDAMRCVGTNAQGTLLIVYID</sequence>
<feature type="region of interest" description="Disordered" evidence="1">
    <location>
        <begin position="1"/>
        <end position="52"/>
    </location>
</feature>
<dbReference type="InterPro" id="IPR018929">
    <property type="entry name" value="DUF2510"/>
</dbReference>
<name>A0A7I7XZV5_9MYCO</name>
<evidence type="ECO:0000313" key="5">
    <source>
        <dbReference type="Proteomes" id="UP000466931"/>
    </source>
</evidence>
<evidence type="ECO:0000256" key="2">
    <source>
        <dbReference type="SAM" id="Phobius"/>
    </source>
</evidence>
<keyword evidence="2" id="KW-0472">Membrane</keyword>
<feature type="region of interest" description="Disordered" evidence="1">
    <location>
        <begin position="79"/>
        <end position="100"/>
    </location>
</feature>
<dbReference type="AlphaFoldDB" id="A0A7I7XZV5"/>
<feature type="domain" description="DUF2510" evidence="3">
    <location>
        <begin position="5"/>
        <end position="37"/>
    </location>
</feature>